<organism evidence="1 2">
    <name type="scientific">Pleuronectes platessa</name>
    <name type="common">European plaice</name>
    <dbReference type="NCBI Taxonomy" id="8262"/>
    <lineage>
        <taxon>Eukaryota</taxon>
        <taxon>Metazoa</taxon>
        <taxon>Chordata</taxon>
        <taxon>Craniata</taxon>
        <taxon>Vertebrata</taxon>
        <taxon>Euteleostomi</taxon>
        <taxon>Actinopterygii</taxon>
        <taxon>Neopterygii</taxon>
        <taxon>Teleostei</taxon>
        <taxon>Neoteleostei</taxon>
        <taxon>Acanthomorphata</taxon>
        <taxon>Carangaria</taxon>
        <taxon>Pleuronectiformes</taxon>
        <taxon>Pleuronectoidei</taxon>
        <taxon>Pleuronectidae</taxon>
        <taxon>Pleuronectes</taxon>
    </lineage>
</organism>
<protein>
    <submittedName>
        <fullName evidence="1">Uncharacterized protein</fullName>
    </submittedName>
</protein>
<dbReference type="EMBL" id="CADEAL010003347">
    <property type="protein sequence ID" value="CAB1444398.1"/>
    <property type="molecule type" value="Genomic_DNA"/>
</dbReference>
<comment type="caution">
    <text evidence="1">The sequence shown here is derived from an EMBL/GenBank/DDBJ whole genome shotgun (WGS) entry which is preliminary data.</text>
</comment>
<evidence type="ECO:0000313" key="1">
    <source>
        <dbReference type="EMBL" id="CAB1444398.1"/>
    </source>
</evidence>
<proteinExistence type="predicted"/>
<dbReference type="Proteomes" id="UP001153269">
    <property type="component" value="Unassembled WGS sequence"/>
</dbReference>
<evidence type="ECO:0000313" key="2">
    <source>
        <dbReference type="Proteomes" id="UP001153269"/>
    </source>
</evidence>
<name>A0A9N7V9F3_PLEPL</name>
<accession>A0A9N7V9F3</accession>
<keyword evidence="2" id="KW-1185">Reference proteome</keyword>
<sequence>MRDSGSAARASSLPPFAATIYSTFSESRFSSLCVSHGSDLGEWSSAEQQEEATDLPECLRCGQESMPISRANTRIPTHNIQTDRVSR</sequence>
<gene>
    <name evidence="1" type="ORF">PLEPLA_LOCUS32114</name>
</gene>
<dbReference type="AlphaFoldDB" id="A0A9N7V9F3"/>
<reference evidence="1" key="1">
    <citation type="submission" date="2020-03" db="EMBL/GenBank/DDBJ databases">
        <authorList>
            <person name="Weist P."/>
        </authorList>
    </citation>
    <scope>NUCLEOTIDE SEQUENCE</scope>
</reference>